<comment type="similarity">
    <text evidence="2">Belongs to the glycosyl hydrolase 8 (cellulase D) family.</text>
</comment>
<dbReference type="GO" id="GO:0030245">
    <property type="term" value="P:cellulose catabolic process"/>
    <property type="evidence" value="ECO:0007669"/>
    <property type="project" value="UniProtKB-KW"/>
</dbReference>
<keyword evidence="10" id="KW-1185">Reference proteome</keyword>
<evidence type="ECO:0000256" key="2">
    <source>
        <dbReference type="ARBA" id="ARBA00009209"/>
    </source>
</evidence>
<dbReference type="EC" id="3.2.1.4" evidence="3"/>
<dbReference type="Gene3D" id="1.50.10.10">
    <property type="match status" value="1"/>
</dbReference>
<proteinExistence type="inferred from homology"/>
<evidence type="ECO:0000313" key="9">
    <source>
        <dbReference type="EMBL" id="MBH0239234.1"/>
    </source>
</evidence>
<dbReference type="InterPro" id="IPR002037">
    <property type="entry name" value="Glyco_hydro_8"/>
</dbReference>
<gene>
    <name evidence="9" type="ORF">I5731_15525</name>
</gene>
<accession>A0A931I4A8</accession>
<keyword evidence="6" id="KW-0326">Glycosidase</keyword>
<keyword evidence="7" id="KW-0624">Polysaccharide degradation</keyword>
<evidence type="ECO:0000256" key="1">
    <source>
        <dbReference type="ARBA" id="ARBA00000966"/>
    </source>
</evidence>
<feature type="signal peptide" evidence="8">
    <location>
        <begin position="1"/>
        <end position="27"/>
    </location>
</feature>
<keyword evidence="5" id="KW-0136">Cellulose degradation</keyword>
<dbReference type="EMBL" id="JADZLT010000053">
    <property type="protein sequence ID" value="MBH0239234.1"/>
    <property type="molecule type" value="Genomic_DNA"/>
</dbReference>
<protein>
    <recommendedName>
        <fullName evidence="3">cellulase</fullName>
        <ecNumber evidence="3">3.2.1.4</ecNumber>
    </recommendedName>
</protein>
<comment type="caution">
    <text evidence="9">The sequence shown here is derived from an EMBL/GenBank/DDBJ whole genome shotgun (WGS) entry which is preliminary data.</text>
</comment>
<evidence type="ECO:0000256" key="5">
    <source>
        <dbReference type="ARBA" id="ARBA00023001"/>
    </source>
</evidence>
<evidence type="ECO:0000256" key="4">
    <source>
        <dbReference type="ARBA" id="ARBA00022801"/>
    </source>
</evidence>
<dbReference type="AlphaFoldDB" id="A0A931I4A8"/>
<organism evidence="9 10">
    <name type="scientific">Methylobrevis albus</name>
    <dbReference type="NCBI Taxonomy" id="2793297"/>
    <lineage>
        <taxon>Bacteria</taxon>
        <taxon>Pseudomonadati</taxon>
        <taxon>Pseudomonadota</taxon>
        <taxon>Alphaproteobacteria</taxon>
        <taxon>Hyphomicrobiales</taxon>
        <taxon>Pleomorphomonadaceae</taxon>
        <taxon>Methylobrevis</taxon>
    </lineage>
</organism>
<dbReference type="InterPro" id="IPR008928">
    <property type="entry name" value="6-hairpin_glycosidase_sf"/>
</dbReference>
<evidence type="ECO:0000256" key="7">
    <source>
        <dbReference type="ARBA" id="ARBA00023326"/>
    </source>
</evidence>
<dbReference type="InterPro" id="IPR012341">
    <property type="entry name" value="6hp_glycosidase-like_sf"/>
</dbReference>
<comment type="catalytic activity">
    <reaction evidence="1">
        <text>Endohydrolysis of (1-&gt;4)-beta-D-glucosidic linkages in cellulose, lichenin and cereal beta-D-glucans.</text>
        <dbReference type="EC" id="3.2.1.4"/>
    </reaction>
</comment>
<keyword evidence="4" id="KW-0378">Hydrolase</keyword>
<sequence>MSRPAAAARVLALALGGLMSIVPAGHADTVAAADWAAYSSRFVEPDGRVIDDGNGGISHSEGQGYGLILAAMAGDEAGFDRIWSFTQTNLLLRDDGLAVWRYDPRSRPPVTDVNNATDGDILIAYGLSLGAGAFERPDLDTAAAGIATTVGATMLRRYEGRTLMKPGAAGFWEQNRPDAPVVNVSYWVFEALPVLGELAPGADWDGLARAGLALVAETSMGPRHLPPDWASLKGRPRPGQGFPAEFGYNAFRIPLYLVRAGITDRALLEPFRHGMREADGSVAVVDIASGRATAKLADPGYRIIPALVDCVLDGTRLPADLAEFQPTAYYPSTLHLLALAYLADHRPDCR</sequence>
<evidence type="ECO:0000313" key="10">
    <source>
        <dbReference type="Proteomes" id="UP000631694"/>
    </source>
</evidence>
<keyword evidence="7" id="KW-0119">Carbohydrate metabolism</keyword>
<dbReference type="SUPFAM" id="SSF48208">
    <property type="entry name" value="Six-hairpin glycosidases"/>
    <property type="match status" value="1"/>
</dbReference>
<dbReference type="Proteomes" id="UP000631694">
    <property type="component" value="Unassembled WGS sequence"/>
</dbReference>
<evidence type="ECO:0000256" key="3">
    <source>
        <dbReference type="ARBA" id="ARBA00012601"/>
    </source>
</evidence>
<dbReference type="PRINTS" id="PR00735">
    <property type="entry name" value="GLHYDRLASE8"/>
</dbReference>
<feature type="chain" id="PRO_5037871568" description="cellulase" evidence="8">
    <location>
        <begin position="28"/>
        <end position="350"/>
    </location>
</feature>
<dbReference type="Pfam" id="PF01270">
    <property type="entry name" value="Glyco_hydro_8"/>
    <property type="match status" value="1"/>
</dbReference>
<evidence type="ECO:0000256" key="8">
    <source>
        <dbReference type="SAM" id="SignalP"/>
    </source>
</evidence>
<name>A0A931I4A8_9HYPH</name>
<keyword evidence="8" id="KW-0732">Signal</keyword>
<reference evidence="9" key="1">
    <citation type="submission" date="2020-12" db="EMBL/GenBank/DDBJ databases">
        <title>Methylobrevis albus sp. nov., isolated from fresh water lack sediment.</title>
        <authorList>
            <person name="Zou Q."/>
        </authorList>
    </citation>
    <scope>NUCLEOTIDE SEQUENCE</scope>
    <source>
        <strain evidence="9">L22</strain>
    </source>
</reference>
<evidence type="ECO:0000256" key="6">
    <source>
        <dbReference type="ARBA" id="ARBA00023295"/>
    </source>
</evidence>
<dbReference type="RefSeq" id="WP_197312317.1">
    <property type="nucleotide sequence ID" value="NZ_JADZLT010000053.1"/>
</dbReference>
<dbReference type="GO" id="GO:0008810">
    <property type="term" value="F:cellulase activity"/>
    <property type="evidence" value="ECO:0007669"/>
    <property type="project" value="UniProtKB-EC"/>
</dbReference>